<sequence length="119" mass="13901">MTENDRVKLIRQEMNLTLEAFGKRLGVTKVAISNIEKRNRNVTEQMRKAICREFNVSYAWLSNGDGDMFINSDAVLKDKVDQIMEGSSELHKKILKSVLELDDEDLIYFEKWINNFLDK</sequence>
<dbReference type="EMBL" id="BK015325">
    <property type="protein sequence ID" value="DAE01423.1"/>
    <property type="molecule type" value="Genomic_DNA"/>
</dbReference>
<accession>A0A8S5P2W5</accession>
<evidence type="ECO:0000259" key="1">
    <source>
        <dbReference type="PROSITE" id="PS50943"/>
    </source>
</evidence>
<dbReference type="CDD" id="cd00093">
    <property type="entry name" value="HTH_XRE"/>
    <property type="match status" value="1"/>
</dbReference>
<reference evidence="2" key="1">
    <citation type="journal article" date="2021" name="Proc. Natl. Acad. Sci. U.S.A.">
        <title>A Catalog of Tens of Thousands of Viruses from Human Metagenomes Reveals Hidden Associations with Chronic Diseases.</title>
        <authorList>
            <person name="Tisza M.J."/>
            <person name="Buck C.B."/>
        </authorList>
    </citation>
    <scope>NUCLEOTIDE SEQUENCE</scope>
    <source>
        <strain evidence="2">CtQtc11</strain>
    </source>
</reference>
<protein>
    <submittedName>
        <fullName evidence="2">Helix-turn-helix XRE-family like protein</fullName>
    </submittedName>
</protein>
<dbReference type="InterPro" id="IPR010982">
    <property type="entry name" value="Lambda_DNA-bd_dom_sf"/>
</dbReference>
<dbReference type="Gene3D" id="1.10.260.40">
    <property type="entry name" value="lambda repressor-like DNA-binding domains"/>
    <property type="match status" value="1"/>
</dbReference>
<dbReference type="Pfam" id="PF01381">
    <property type="entry name" value="HTH_3"/>
    <property type="match status" value="1"/>
</dbReference>
<dbReference type="SMART" id="SM00530">
    <property type="entry name" value="HTH_XRE"/>
    <property type="match status" value="1"/>
</dbReference>
<feature type="domain" description="HTH cro/C1-type" evidence="1">
    <location>
        <begin position="7"/>
        <end position="61"/>
    </location>
</feature>
<dbReference type="PROSITE" id="PS50943">
    <property type="entry name" value="HTH_CROC1"/>
    <property type="match status" value="1"/>
</dbReference>
<organism evidence="2">
    <name type="scientific">Siphoviridae sp. ctQtc11</name>
    <dbReference type="NCBI Taxonomy" id="2825497"/>
    <lineage>
        <taxon>Viruses</taxon>
        <taxon>Duplodnaviria</taxon>
        <taxon>Heunggongvirae</taxon>
        <taxon>Uroviricota</taxon>
        <taxon>Caudoviricetes</taxon>
    </lineage>
</organism>
<name>A0A8S5P2W5_9CAUD</name>
<dbReference type="GO" id="GO:0003677">
    <property type="term" value="F:DNA binding"/>
    <property type="evidence" value="ECO:0007669"/>
    <property type="project" value="InterPro"/>
</dbReference>
<dbReference type="InterPro" id="IPR001387">
    <property type="entry name" value="Cro/C1-type_HTH"/>
</dbReference>
<proteinExistence type="predicted"/>
<evidence type="ECO:0000313" key="2">
    <source>
        <dbReference type="EMBL" id="DAE01423.1"/>
    </source>
</evidence>
<dbReference type="SUPFAM" id="SSF47413">
    <property type="entry name" value="lambda repressor-like DNA-binding domains"/>
    <property type="match status" value="1"/>
</dbReference>